<protein>
    <submittedName>
        <fullName evidence="10">Asx homology domain-containing protein</fullName>
    </submittedName>
</protein>
<gene>
    <name evidence="10" type="ORF">B0H64DRAFT_440982</name>
</gene>
<feature type="compositionally biased region" description="Basic and acidic residues" evidence="8">
    <location>
        <begin position="234"/>
        <end position="259"/>
    </location>
</feature>
<proteinExistence type="predicted"/>
<dbReference type="Proteomes" id="UP001278766">
    <property type="component" value="Unassembled WGS sequence"/>
</dbReference>
<comment type="caution">
    <text evidence="10">The sequence shown here is derived from an EMBL/GenBank/DDBJ whole genome shotgun (WGS) entry which is preliminary data.</text>
</comment>
<keyword evidence="6" id="KW-0804">Transcription</keyword>
<feature type="region of interest" description="Disordered" evidence="8">
    <location>
        <begin position="1"/>
        <end position="113"/>
    </location>
</feature>
<feature type="region of interest" description="Disordered" evidence="8">
    <location>
        <begin position="234"/>
        <end position="351"/>
    </location>
</feature>
<feature type="compositionally biased region" description="Polar residues" evidence="8">
    <location>
        <begin position="333"/>
        <end position="351"/>
    </location>
</feature>
<dbReference type="PROSITE" id="PS51916">
    <property type="entry name" value="DEUBAD"/>
    <property type="match status" value="1"/>
</dbReference>
<feature type="domain" description="DEUBAD" evidence="9">
    <location>
        <begin position="123"/>
        <end position="237"/>
    </location>
</feature>
<keyword evidence="11" id="KW-1185">Reference proteome</keyword>
<dbReference type="EMBL" id="JAUEPN010000003">
    <property type="protein sequence ID" value="KAK3297524.1"/>
    <property type="molecule type" value="Genomic_DNA"/>
</dbReference>
<reference evidence="10" key="1">
    <citation type="journal article" date="2023" name="Mol. Phylogenet. Evol.">
        <title>Genome-scale phylogeny and comparative genomics of the fungal order Sordariales.</title>
        <authorList>
            <person name="Hensen N."/>
            <person name="Bonometti L."/>
            <person name="Westerberg I."/>
            <person name="Brannstrom I.O."/>
            <person name="Guillou S."/>
            <person name="Cros-Aarteil S."/>
            <person name="Calhoun S."/>
            <person name="Haridas S."/>
            <person name="Kuo A."/>
            <person name="Mondo S."/>
            <person name="Pangilinan J."/>
            <person name="Riley R."/>
            <person name="LaButti K."/>
            <person name="Andreopoulos B."/>
            <person name="Lipzen A."/>
            <person name="Chen C."/>
            <person name="Yan M."/>
            <person name="Daum C."/>
            <person name="Ng V."/>
            <person name="Clum A."/>
            <person name="Steindorff A."/>
            <person name="Ohm R.A."/>
            <person name="Martin F."/>
            <person name="Silar P."/>
            <person name="Natvig D.O."/>
            <person name="Lalanne C."/>
            <person name="Gautier V."/>
            <person name="Ament-Velasquez S.L."/>
            <person name="Kruys A."/>
            <person name="Hutchinson M.I."/>
            <person name="Powell A.J."/>
            <person name="Barry K."/>
            <person name="Miller A.N."/>
            <person name="Grigoriev I.V."/>
            <person name="Debuchy R."/>
            <person name="Gladieux P."/>
            <person name="Hiltunen Thoren M."/>
            <person name="Johannesson H."/>
        </authorList>
    </citation>
    <scope>NUCLEOTIDE SEQUENCE</scope>
    <source>
        <strain evidence="10">CBS 168.71</strain>
    </source>
</reference>
<keyword evidence="7" id="KW-0539">Nucleus</keyword>
<reference evidence="10" key="2">
    <citation type="submission" date="2023-06" db="EMBL/GenBank/DDBJ databases">
        <authorList>
            <consortium name="Lawrence Berkeley National Laboratory"/>
            <person name="Haridas S."/>
            <person name="Hensen N."/>
            <person name="Bonometti L."/>
            <person name="Westerberg I."/>
            <person name="Brannstrom I.O."/>
            <person name="Guillou S."/>
            <person name="Cros-Aarteil S."/>
            <person name="Calhoun S."/>
            <person name="Kuo A."/>
            <person name="Mondo S."/>
            <person name="Pangilinan J."/>
            <person name="Riley R."/>
            <person name="Labutti K."/>
            <person name="Andreopoulos B."/>
            <person name="Lipzen A."/>
            <person name="Chen C."/>
            <person name="Yanf M."/>
            <person name="Daum C."/>
            <person name="Ng V."/>
            <person name="Clum A."/>
            <person name="Steindorff A."/>
            <person name="Ohm R."/>
            <person name="Martin F."/>
            <person name="Silar P."/>
            <person name="Natvig D."/>
            <person name="Lalanne C."/>
            <person name="Gautier V."/>
            <person name="Ament-Velasquez S.L."/>
            <person name="Kruys A."/>
            <person name="Hutchinson M.I."/>
            <person name="Powell A.J."/>
            <person name="Barry K."/>
            <person name="Miller A.N."/>
            <person name="Grigoriev I.V."/>
            <person name="Debuchy R."/>
            <person name="Gladieux P."/>
            <person name="Thoren M.H."/>
            <person name="Johannesson H."/>
        </authorList>
    </citation>
    <scope>NUCLEOTIDE SEQUENCE</scope>
    <source>
        <strain evidence="10">CBS 168.71</strain>
    </source>
</reference>
<evidence type="ECO:0000313" key="10">
    <source>
        <dbReference type="EMBL" id="KAK3297524.1"/>
    </source>
</evidence>
<dbReference type="GO" id="GO:0005634">
    <property type="term" value="C:nucleus"/>
    <property type="evidence" value="ECO:0007669"/>
    <property type="project" value="UniProtKB-SubCell"/>
</dbReference>
<evidence type="ECO:0000256" key="7">
    <source>
        <dbReference type="ARBA" id="ARBA00023242"/>
    </source>
</evidence>
<keyword evidence="2" id="KW-0479">Metal-binding</keyword>
<evidence type="ECO:0000256" key="3">
    <source>
        <dbReference type="ARBA" id="ARBA00022771"/>
    </source>
</evidence>
<evidence type="ECO:0000256" key="6">
    <source>
        <dbReference type="ARBA" id="ARBA00023163"/>
    </source>
</evidence>
<feature type="compositionally biased region" description="Basic and acidic residues" evidence="8">
    <location>
        <begin position="293"/>
        <end position="303"/>
    </location>
</feature>
<evidence type="ECO:0000256" key="2">
    <source>
        <dbReference type="ARBA" id="ARBA00022723"/>
    </source>
</evidence>
<evidence type="ECO:0000256" key="1">
    <source>
        <dbReference type="ARBA" id="ARBA00004123"/>
    </source>
</evidence>
<dbReference type="Pfam" id="PF13919">
    <property type="entry name" value="ASXH"/>
    <property type="match status" value="1"/>
</dbReference>
<feature type="compositionally biased region" description="Basic and acidic residues" evidence="8">
    <location>
        <begin position="56"/>
        <end position="74"/>
    </location>
</feature>
<dbReference type="RefSeq" id="XP_062661038.1">
    <property type="nucleotide sequence ID" value="XM_062806529.1"/>
</dbReference>
<name>A0AAE0HJR4_9PEZI</name>
<sequence length="351" mass="38167">MSAGVPSSPLSSPPASVVNIRLGSPVEDEKMSPIPSGPQEPTAETVIIEKPPTASPERKVEGEKEKKSTAHDSDESGQSSAPKRKASISHNPGSTKKPRQVAPTPRKSAQDKKWEAPFVYTDSKSPLANADLRAILLHPLAWDILTPEEKQDVLAKFPDGTHLLNAGTQDARPNPVSLRNDDNFRYDCARYCENIQLGRHDEEWLSQAWVAHEKHQRGDYDQFLRERFEEDWETKLPAENKPEDSESGKGLKHGEREPSEGSPLDTEGTAAPKLAGRSTRSPQSIPKNGSPRSKGDGEGHGMDAKGIQTEAANGSPTVPRTIDPSAIRPSDLSAASQEQETDTSTIVARSD</sequence>
<dbReference type="GeneID" id="87843477"/>
<dbReference type="InterPro" id="IPR044867">
    <property type="entry name" value="DEUBAD_dom"/>
</dbReference>
<keyword evidence="5" id="KW-0805">Transcription regulation</keyword>
<keyword evidence="4" id="KW-0862">Zinc</keyword>
<evidence type="ECO:0000256" key="8">
    <source>
        <dbReference type="SAM" id="MobiDB-lite"/>
    </source>
</evidence>
<feature type="compositionally biased region" description="Polar residues" evidence="8">
    <location>
        <begin position="278"/>
        <end position="291"/>
    </location>
</feature>
<accession>A0AAE0HJR4</accession>
<evidence type="ECO:0000313" key="11">
    <source>
        <dbReference type="Proteomes" id="UP001278766"/>
    </source>
</evidence>
<organism evidence="10 11">
    <name type="scientific">Chaetomium fimeti</name>
    <dbReference type="NCBI Taxonomy" id="1854472"/>
    <lineage>
        <taxon>Eukaryota</taxon>
        <taxon>Fungi</taxon>
        <taxon>Dikarya</taxon>
        <taxon>Ascomycota</taxon>
        <taxon>Pezizomycotina</taxon>
        <taxon>Sordariomycetes</taxon>
        <taxon>Sordariomycetidae</taxon>
        <taxon>Sordariales</taxon>
        <taxon>Chaetomiaceae</taxon>
        <taxon>Chaetomium</taxon>
    </lineage>
</organism>
<dbReference type="InterPro" id="IPR028020">
    <property type="entry name" value="ASX_DEUBAD_dom"/>
</dbReference>
<dbReference type="GO" id="GO:0008270">
    <property type="term" value="F:zinc ion binding"/>
    <property type="evidence" value="ECO:0007669"/>
    <property type="project" value="UniProtKB-KW"/>
</dbReference>
<feature type="compositionally biased region" description="Low complexity" evidence="8">
    <location>
        <begin position="1"/>
        <end position="18"/>
    </location>
</feature>
<evidence type="ECO:0000256" key="4">
    <source>
        <dbReference type="ARBA" id="ARBA00022833"/>
    </source>
</evidence>
<evidence type="ECO:0000256" key="5">
    <source>
        <dbReference type="ARBA" id="ARBA00023015"/>
    </source>
</evidence>
<evidence type="ECO:0000259" key="9">
    <source>
        <dbReference type="PROSITE" id="PS51916"/>
    </source>
</evidence>
<keyword evidence="3" id="KW-0863">Zinc-finger</keyword>
<comment type="subcellular location">
    <subcellularLocation>
        <location evidence="1">Nucleus</location>
    </subcellularLocation>
</comment>
<dbReference type="AlphaFoldDB" id="A0AAE0HJR4"/>